<feature type="non-terminal residue" evidence="7">
    <location>
        <position position="278"/>
    </location>
</feature>
<feature type="transmembrane region" description="Helical" evidence="6">
    <location>
        <begin position="177"/>
        <end position="195"/>
    </location>
</feature>
<feature type="non-terminal residue" evidence="7">
    <location>
        <position position="1"/>
    </location>
</feature>
<name>X1SK99_9ZZZZ</name>
<evidence type="ECO:0000313" key="7">
    <source>
        <dbReference type="EMBL" id="GAI75800.1"/>
    </source>
</evidence>
<dbReference type="GO" id="GO:0005886">
    <property type="term" value="C:plasma membrane"/>
    <property type="evidence" value="ECO:0007669"/>
    <property type="project" value="UniProtKB-SubCell"/>
</dbReference>
<protein>
    <recommendedName>
        <fullName evidence="8">ABC transporter permease</fullName>
    </recommendedName>
</protein>
<feature type="transmembrane region" description="Helical" evidence="6">
    <location>
        <begin position="71"/>
        <end position="89"/>
    </location>
</feature>
<reference evidence="7" key="1">
    <citation type="journal article" date="2014" name="Front. Microbiol.">
        <title>High frequency of phylogenetically diverse reductive dehalogenase-homologous genes in deep subseafloor sedimentary metagenomes.</title>
        <authorList>
            <person name="Kawai M."/>
            <person name="Futagami T."/>
            <person name="Toyoda A."/>
            <person name="Takaki Y."/>
            <person name="Nishi S."/>
            <person name="Hori S."/>
            <person name="Arai W."/>
            <person name="Tsubouchi T."/>
            <person name="Morono Y."/>
            <person name="Uchiyama I."/>
            <person name="Ito T."/>
            <person name="Fujiyama A."/>
            <person name="Inagaki F."/>
            <person name="Takami H."/>
        </authorList>
    </citation>
    <scope>NUCLEOTIDE SEQUENCE</scope>
    <source>
        <strain evidence="7">Expedition CK06-06</strain>
    </source>
</reference>
<comment type="caution">
    <text evidence="7">The sequence shown here is derived from an EMBL/GenBank/DDBJ whole genome shotgun (WGS) entry which is preliminary data.</text>
</comment>
<feature type="transmembrane region" description="Helical" evidence="6">
    <location>
        <begin position="125"/>
        <end position="143"/>
    </location>
</feature>
<keyword evidence="3 6" id="KW-0812">Transmembrane</keyword>
<evidence type="ECO:0000256" key="3">
    <source>
        <dbReference type="ARBA" id="ARBA00022692"/>
    </source>
</evidence>
<evidence type="ECO:0000256" key="4">
    <source>
        <dbReference type="ARBA" id="ARBA00022989"/>
    </source>
</evidence>
<keyword evidence="4 6" id="KW-1133">Transmembrane helix</keyword>
<comment type="subcellular location">
    <subcellularLocation>
        <location evidence="1">Cell membrane</location>
        <topology evidence="1">Multi-pass membrane protein</topology>
    </subcellularLocation>
</comment>
<feature type="transmembrane region" description="Helical" evidence="6">
    <location>
        <begin position="95"/>
        <end position="116"/>
    </location>
</feature>
<dbReference type="CDD" id="cd06580">
    <property type="entry name" value="TM_PBP1_transp_TpRbsC_like"/>
    <property type="match status" value="1"/>
</dbReference>
<dbReference type="PANTHER" id="PTHR47089:SF1">
    <property type="entry name" value="GUANOSINE ABC TRANSPORTER PERMEASE PROTEIN NUPP"/>
    <property type="match status" value="1"/>
</dbReference>
<evidence type="ECO:0000256" key="6">
    <source>
        <dbReference type="SAM" id="Phobius"/>
    </source>
</evidence>
<dbReference type="InterPro" id="IPR001851">
    <property type="entry name" value="ABC_transp_permease"/>
</dbReference>
<evidence type="ECO:0000256" key="1">
    <source>
        <dbReference type="ARBA" id="ARBA00004651"/>
    </source>
</evidence>
<dbReference type="EMBL" id="BARW01010400">
    <property type="protein sequence ID" value="GAI75800.1"/>
    <property type="molecule type" value="Genomic_DNA"/>
</dbReference>
<dbReference type="PANTHER" id="PTHR47089">
    <property type="entry name" value="ABC TRANSPORTER, PERMEASE PROTEIN"/>
    <property type="match status" value="1"/>
</dbReference>
<dbReference type="GO" id="GO:0022857">
    <property type="term" value="F:transmembrane transporter activity"/>
    <property type="evidence" value="ECO:0007669"/>
    <property type="project" value="InterPro"/>
</dbReference>
<sequence>AVILALMVSAGLIWAAGANPIEAYAALLEGSFGSVAALANTGVRAAPLLLGGFAVGLGFKAGLWNIGGEGQIYLGATVATAVGLIPLPVPAWVHLLLAVMGGFAGGALWALVPAYLRAYRGVNEVCTTLMLNYVAGYFVSWLLHEPSPLAEKGAFFPMSPPILPSARLPILVKGTSLHAGLILALVLGVVLHFVLRYTPFGFRTRMVGENPEAARYAGVGVARQIFLVLLVCAQLGACRSQIGHVRALIVSCRFEGAARSGRGFLKNERYVLPPQSRL</sequence>
<proteinExistence type="predicted"/>
<organism evidence="7">
    <name type="scientific">marine sediment metagenome</name>
    <dbReference type="NCBI Taxonomy" id="412755"/>
    <lineage>
        <taxon>unclassified sequences</taxon>
        <taxon>metagenomes</taxon>
        <taxon>ecological metagenomes</taxon>
    </lineage>
</organism>
<keyword evidence="5 6" id="KW-0472">Membrane</keyword>
<dbReference type="AlphaFoldDB" id="X1SK99"/>
<evidence type="ECO:0000256" key="5">
    <source>
        <dbReference type="ARBA" id="ARBA00023136"/>
    </source>
</evidence>
<feature type="transmembrane region" description="Helical" evidence="6">
    <location>
        <begin position="42"/>
        <end position="59"/>
    </location>
</feature>
<accession>X1SK99</accession>
<gene>
    <name evidence="7" type="ORF">S12H4_20492</name>
</gene>
<evidence type="ECO:0008006" key="8">
    <source>
        <dbReference type="Google" id="ProtNLM"/>
    </source>
</evidence>
<evidence type="ECO:0000256" key="2">
    <source>
        <dbReference type="ARBA" id="ARBA00022475"/>
    </source>
</evidence>
<dbReference type="Pfam" id="PF02653">
    <property type="entry name" value="BPD_transp_2"/>
    <property type="match status" value="1"/>
</dbReference>
<keyword evidence="2" id="KW-1003">Cell membrane</keyword>